<evidence type="ECO:0000313" key="4">
    <source>
        <dbReference type="EMBL" id="CAB0044252.1"/>
    </source>
</evidence>
<dbReference type="Gene3D" id="1.25.40.20">
    <property type="entry name" value="Ankyrin repeat-containing domain"/>
    <property type="match status" value="2"/>
</dbReference>
<dbReference type="InterPro" id="IPR002110">
    <property type="entry name" value="Ankyrin_rpt"/>
</dbReference>
<keyword evidence="5" id="KW-1185">Reference proteome</keyword>
<dbReference type="OrthoDB" id="6593077at2759"/>
<dbReference type="Pfam" id="PF12796">
    <property type="entry name" value="Ank_2"/>
    <property type="match status" value="1"/>
</dbReference>
<name>A0A6H5J4B9_9HYME</name>
<dbReference type="InterPro" id="IPR051070">
    <property type="entry name" value="NF-kappa-B_inhibitor"/>
</dbReference>
<dbReference type="AlphaFoldDB" id="A0A6H5J4B9"/>
<dbReference type="EMBL" id="CADCXV010001416">
    <property type="protein sequence ID" value="CAB0044252.1"/>
    <property type="molecule type" value="Genomic_DNA"/>
</dbReference>
<dbReference type="Proteomes" id="UP000479190">
    <property type="component" value="Unassembled WGS sequence"/>
</dbReference>
<dbReference type="PANTHER" id="PTHR46680:SF3">
    <property type="entry name" value="NF-KAPPA-B INHIBITOR CACTUS"/>
    <property type="match status" value="1"/>
</dbReference>
<dbReference type="PROSITE" id="PS50297">
    <property type="entry name" value="ANK_REP_REGION"/>
    <property type="match status" value="2"/>
</dbReference>
<dbReference type="SMART" id="SM00248">
    <property type="entry name" value="ANK"/>
    <property type="match status" value="7"/>
</dbReference>
<dbReference type="Pfam" id="PF00023">
    <property type="entry name" value="Ank"/>
    <property type="match status" value="1"/>
</dbReference>
<dbReference type="PROSITE" id="PS50088">
    <property type="entry name" value="ANK_REPEAT"/>
    <property type="match status" value="2"/>
</dbReference>
<keyword evidence="1" id="KW-0677">Repeat</keyword>
<keyword evidence="2 3" id="KW-0040">ANK repeat</keyword>
<evidence type="ECO:0000313" key="5">
    <source>
        <dbReference type="Proteomes" id="UP000479190"/>
    </source>
</evidence>
<sequence>MPAMCDHAADGSEKGDTTIDDGIVQDRRFDVNYIDDKSDLTHFHAACKYSCKEVVKEFLDLGQDPNCLAQESNASTIDPPLLVVLKHDCKELVELLLRRGANPNLSNKEGLTFLHIVCTRQNDDEFSKIFFDFNDEVHQPIKIDPQDNSGDTPLHKALSWENKKLAELLLKRGANMNITNSHGETPLHIICDKYYDVNFVELLLKIADDQHQTVQVDAQDYQGRTPLFLAIENGRMKVAELLLRRGANPNLVNAYGSTPLHVTIQHGYYVEEVMFLKIFFEIADANHQTVRVDAKDHLGQHRCN</sequence>
<dbReference type="GO" id="GO:0005829">
    <property type="term" value="C:cytosol"/>
    <property type="evidence" value="ECO:0007669"/>
    <property type="project" value="TreeGrafter"/>
</dbReference>
<proteinExistence type="predicted"/>
<dbReference type="SUPFAM" id="SSF48403">
    <property type="entry name" value="Ankyrin repeat"/>
    <property type="match status" value="1"/>
</dbReference>
<feature type="repeat" description="ANK" evidence="3">
    <location>
        <begin position="149"/>
        <end position="181"/>
    </location>
</feature>
<protein>
    <submittedName>
        <fullName evidence="4">Uncharacterized protein</fullName>
    </submittedName>
</protein>
<evidence type="ECO:0000256" key="3">
    <source>
        <dbReference type="PROSITE-ProRule" id="PRU00023"/>
    </source>
</evidence>
<evidence type="ECO:0000256" key="2">
    <source>
        <dbReference type="ARBA" id="ARBA00023043"/>
    </source>
</evidence>
<reference evidence="4 5" key="1">
    <citation type="submission" date="2020-02" db="EMBL/GenBank/DDBJ databases">
        <authorList>
            <person name="Ferguson B K."/>
        </authorList>
    </citation>
    <scope>NUCLEOTIDE SEQUENCE [LARGE SCALE GENOMIC DNA]</scope>
</reference>
<gene>
    <name evidence="4" type="ORF">TBRA_LOCUS15840</name>
</gene>
<feature type="repeat" description="ANK" evidence="3">
    <location>
        <begin position="222"/>
        <end position="254"/>
    </location>
</feature>
<dbReference type="GO" id="GO:0051059">
    <property type="term" value="F:NF-kappaB binding"/>
    <property type="evidence" value="ECO:0007669"/>
    <property type="project" value="TreeGrafter"/>
</dbReference>
<evidence type="ECO:0000256" key="1">
    <source>
        <dbReference type="ARBA" id="ARBA00022737"/>
    </source>
</evidence>
<dbReference type="GO" id="GO:0071356">
    <property type="term" value="P:cellular response to tumor necrosis factor"/>
    <property type="evidence" value="ECO:0007669"/>
    <property type="project" value="TreeGrafter"/>
</dbReference>
<dbReference type="InterPro" id="IPR036770">
    <property type="entry name" value="Ankyrin_rpt-contain_sf"/>
</dbReference>
<accession>A0A6H5J4B9</accession>
<dbReference type="PANTHER" id="PTHR46680">
    <property type="entry name" value="NF-KAPPA-B INHIBITOR ALPHA"/>
    <property type="match status" value="1"/>
</dbReference>
<organism evidence="4 5">
    <name type="scientific">Trichogramma brassicae</name>
    <dbReference type="NCBI Taxonomy" id="86971"/>
    <lineage>
        <taxon>Eukaryota</taxon>
        <taxon>Metazoa</taxon>
        <taxon>Ecdysozoa</taxon>
        <taxon>Arthropoda</taxon>
        <taxon>Hexapoda</taxon>
        <taxon>Insecta</taxon>
        <taxon>Pterygota</taxon>
        <taxon>Neoptera</taxon>
        <taxon>Endopterygota</taxon>
        <taxon>Hymenoptera</taxon>
        <taxon>Apocrita</taxon>
        <taxon>Proctotrupomorpha</taxon>
        <taxon>Chalcidoidea</taxon>
        <taxon>Trichogrammatidae</taxon>
        <taxon>Trichogramma</taxon>
    </lineage>
</organism>